<feature type="domain" description="Acyltransferase 3" evidence="2">
    <location>
        <begin position="23"/>
        <end position="354"/>
    </location>
</feature>
<reference evidence="3" key="1">
    <citation type="submission" date="2025-08" db="UniProtKB">
        <authorList>
            <consortium name="RefSeq"/>
        </authorList>
    </citation>
    <scope>IDENTIFICATION</scope>
</reference>
<dbReference type="AlphaFoldDB" id="A0AAJ7E9X0"/>
<dbReference type="GO" id="GO:0016747">
    <property type="term" value="F:acyltransferase activity, transferring groups other than amino-acyl groups"/>
    <property type="evidence" value="ECO:0007669"/>
    <property type="project" value="InterPro"/>
</dbReference>
<proteinExistence type="predicted"/>
<organism evidence="3">
    <name type="scientific">Papilio xuthus</name>
    <name type="common">Asian swallowtail butterfly</name>
    <dbReference type="NCBI Taxonomy" id="66420"/>
    <lineage>
        <taxon>Eukaryota</taxon>
        <taxon>Metazoa</taxon>
        <taxon>Ecdysozoa</taxon>
        <taxon>Arthropoda</taxon>
        <taxon>Hexapoda</taxon>
        <taxon>Insecta</taxon>
        <taxon>Pterygota</taxon>
        <taxon>Neoptera</taxon>
        <taxon>Endopterygota</taxon>
        <taxon>Lepidoptera</taxon>
        <taxon>Glossata</taxon>
        <taxon>Ditrysia</taxon>
        <taxon>Papilionoidea</taxon>
        <taxon>Papilionidae</taxon>
        <taxon>Papilioninae</taxon>
        <taxon>Papilio</taxon>
    </lineage>
</organism>
<feature type="transmembrane region" description="Helical" evidence="1">
    <location>
        <begin position="153"/>
        <end position="174"/>
    </location>
</feature>
<dbReference type="RefSeq" id="XP_013168687.1">
    <property type="nucleotide sequence ID" value="XM_013313233.1"/>
</dbReference>
<protein>
    <submittedName>
        <fullName evidence="3">Nose resistant to fluoxetine protein 6-like</fullName>
    </submittedName>
</protein>
<feature type="transmembrane region" description="Helical" evidence="1">
    <location>
        <begin position="20"/>
        <end position="44"/>
    </location>
</feature>
<evidence type="ECO:0000259" key="2">
    <source>
        <dbReference type="Pfam" id="PF01757"/>
    </source>
</evidence>
<gene>
    <name evidence="3" type="primary">LOC106118569</name>
</gene>
<accession>A0AAJ7E9X0</accession>
<feature type="transmembrane region" description="Helical" evidence="1">
    <location>
        <begin position="295"/>
        <end position="321"/>
    </location>
</feature>
<name>A0AAJ7E9X0_PAPXU</name>
<feature type="transmembrane region" description="Helical" evidence="1">
    <location>
        <begin position="239"/>
        <end position="256"/>
    </location>
</feature>
<evidence type="ECO:0000313" key="3">
    <source>
        <dbReference type="RefSeq" id="XP_013168687.1"/>
    </source>
</evidence>
<feature type="transmembrane region" description="Helical" evidence="1">
    <location>
        <begin position="64"/>
        <end position="85"/>
    </location>
</feature>
<dbReference type="Proteomes" id="UP000694872">
    <property type="component" value="Unplaced"/>
</dbReference>
<keyword evidence="1" id="KW-0812">Transmembrane</keyword>
<feature type="transmembrane region" description="Helical" evidence="1">
    <location>
        <begin position="262"/>
        <end position="283"/>
    </location>
</feature>
<keyword evidence="1" id="KW-0472">Membrane</keyword>
<feature type="transmembrane region" description="Helical" evidence="1">
    <location>
        <begin position="128"/>
        <end position="146"/>
    </location>
</feature>
<dbReference type="KEGG" id="pxu:106118569"/>
<keyword evidence="1" id="KW-1133">Transmembrane helix</keyword>
<feature type="transmembrane region" description="Helical" evidence="1">
    <location>
        <begin position="341"/>
        <end position="359"/>
    </location>
</feature>
<evidence type="ECO:0000256" key="1">
    <source>
        <dbReference type="SAM" id="Phobius"/>
    </source>
</evidence>
<dbReference type="Pfam" id="PF01757">
    <property type="entry name" value="Acyl_transf_3"/>
    <property type="match status" value="1"/>
</dbReference>
<dbReference type="GeneID" id="106118569"/>
<dbReference type="InterPro" id="IPR052728">
    <property type="entry name" value="O2_lipid_transport_reg"/>
</dbReference>
<dbReference type="PANTHER" id="PTHR11161:SF71">
    <property type="entry name" value="NOSE RESISTANT-TO-FLUOXETINE PROTEIN N-TERMINAL DOMAIN-CONTAINING PROTEIN"/>
    <property type="match status" value="1"/>
</dbReference>
<dbReference type="PANTHER" id="PTHR11161">
    <property type="entry name" value="O-ACYLTRANSFERASE"/>
    <property type="match status" value="1"/>
</dbReference>
<sequence length="407" mass="47399">MICMLVSTGNALNFEKYLNSYGMLILNLVIVVDTFFIMSGILFIRNLKANSTPWDLVKMLIKRYFRLIWWYIAAQLTIIFILPRFGCGPLCARFMDYEQGACMKTWWLGLLMMANYVDRTNICHAPSWYIFSDFHLTLLATIIFWIHQKQPRIGKICFGILAFLSILLPGILAYNNPELGDNPFHFQLYKVLRHVKDSPFFVSYLRTHNRASPYFVGLIIGYAMKTYGAKAFTFTKKQLFINVLAFVAIVVYLSTWNYNMQVMLLIVLHRIIWAFIICAIIVMSEYGSLPYIKEFLSWSIFLPLSKLTYGMYMVHCIIIMYNTTSIRSPLHFNGYVLTEKFLGTLTLSCFISLFFLLFIEAPLNNLVKLFLESIGDNKENQELKNNKIDINIQQTTEVFSEEKNKEL</sequence>
<dbReference type="InterPro" id="IPR002656">
    <property type="entry name" value="Acyl_transf_3_dom"/>
</dbReference>